<accession>A0A921KLF4</accession>
<evidence type="ECO:0000313" key="3">
    <source>
        <dbReference type="Proteomes" id="UP000697330"/>
    </source>
</evidence>
<dbReference type="Proteomes" id="UP000697330">
    <property type="component" value="Unassembled WGS sequence"/>
</dbReference>
<protein>
    <submittedName>
        <fullName evidence="2">Transposase</fullName>
    </submittedName>
</protein>
<dbReference type="InterPro" id="IPR002686">
    <property type="entry name" value="Transposase_17"/>
</dbReference>
<dbReference type="SUPFAM" id="SSF143422">
    <property type="entry name" value="Transposase IS200-like"/>
    <property type="match status" value="1"/>
</dbReference>
<dbReference type="AlphaFoldDB" id="A0A921KLF4"/>
<dbReference type="PANTHER" id="PTHR34322:SF2">
    <property type="entry name" value="TRANSPOSASE IS200-LIKE DOMAIN-CONTAINING PROTEIN"/>
    <property type="match status" value="1"/>
</dbReference>
<gene>
    <name evidence="2" type="ORF">K8U72_06250</name>
</gene>
<dbReference type="SMART" id="SM01321">
    <property type="entry name" value="Y1_Tnp"/>
    <property type="match status" value="1"/>
</dbReference>
<name>A0A921KLF4_9ACTN</name>
<dbReference type="RefSeq" id="WP_274959148.1">
    <property type="nucleotide sequence ID" value="NZ_DYWQ01000092.1"/>
</dbReference>
<dbReference type="EMBL" id="DYWQ01000092">
    <property type="protein sequence ID" value="HJF45370.1"/>
    <property type="molecule type" value="Genomic_DNA"/>
</dbReference>
<reference evidence="2" key="2">
    <citation type="submission" date="2021-09" db="EMBL/GenBank/DDBJ databases">
        <authorList>
            <person name="Gilroy R."/>
        </authorList>
    </citation>
    <scope>NUCLEOTIDE SEQUENCE</scope>
    <source>
        <strain evidence="2">CHK124-7917</strain>
    </source>
</reference>
<reference evidence="2" key="1">
    <citation type="journal article" date="2021" name="PeerJ">
        <title>Extensive microbial diversity within the chicken gut microbiome revealed by metagenomics and culture.</title>
        <authorList>
            <person name="Gilroy R."/>
            <person name="Ravi A."/>
            <person name="Getino M."/>
            <person name="Pursley I."/>
            <person name="Horton D.L."/>
            <person name="Alikhan N.F."/>
            <person name="Baker D."/>
            <person name="Gharbi K."/>
            <person name="Hall N."/>
            <person name="Watson M."/>
            <person name="Adriaenssens E.M."/>
            <person name="Foster-Nyarko E."/>
            <person name="Jarju S."/>
            <person name="Secka A."/>
            <person name="Antonio M."/>
            <person name="Oren A."/>
            <person name="Chaudhuri R.R."/>
            <person name="La Ragione R."/>
            <person name="Hildebrand F."/>
            <person name="Pallen M.J."/>
        </authorList>
    </citation>
    <scope>NUCLEOTIDE SEQUENCE</scope>
    <source>
        <strain evidence="2">CHK124-7917</strain>
    </source>
</reference>
<dbReference type="GO" id="GO:0003677">
    <property type="term" value="F:DNA binding"/>
    <property type="evidence" value="ECO:0007669"/>
    <property type="project" value="InterPro"/>
</dbReference>
<organism evidence="2 3">
    <name type="scientific">Thermophilibacter provencensis</name>
    <dbReference type="NCBI Taxonomy" id="1852386"/>
    <lineage>
        <taxon>Bacteria</taxon>
        <taxon>Bacillati</taxon>
        <taxon>Actinomycetota</taxon>
        <taxon>Coriobacteriia</taxon>
        <taxon>Coriobacteriales</taxon>
        <taxon>Atopobiaceae</taxon>
        <taxon>Thermophilibacter</taxon>
    </lineage>
</organism>
<evidence type="ECO:0000313" key="2">
    <source>
        <dbReference type="EMBL" id="HJF45370.1"/>
    </source>
</evidence>
<feature type="domain" description="Transposase IS200-like" evidence="1">
    <location>
        <begin position="9"/>
        <end position="123"/>
    </location>
</feature>
<comment type="caution">
    <text evidence="2">The sequence shown here is derived from an EMBL/GenBank/DDBJ whole genome shotgun (WGS) entry which is preliminary data.</text>
</comment>
<dbReference type="Pfam" id="PF01797">
    <property type="entry name" value="Y1_Tnp"/>
    <property type="match status" value="1"/>
</dbReference>
<sequence length="247" mass="27650">MPRLPRRVAESGFYHVVLYANGRQNLFEDDADRLAFLDMLLAAARKHGASVLAWCLMSNHIHLLLEDPGDCLSELMRSLATRYAHRFNKRGGHVGHVFQGRFYSSPVEGESYLLEVMRYIHNNPAKAGICAAADYPWSSYHEYVGAPEYADTGLLLEMLGSREAFVRFSSSPERVRYRPPARPRLADSMAGEVAREVLGPLTASELKSQEKARRNALLCELREAGLSVRQVERLTGIGRGTITRATT</sequence>
<dbReference type="Gene3D" id="3.30.70.1290">
    <property type="entry name" value="Transposase IS200-like"/>
    <property type="match status" value="1"/>
</dbReference>
<dbReference type="InterPro" id="IPR036515">
    <property type="entry name" value="Transposase_17_sf"/>
</dbReference>
<dbReference type="GO" id="GO:0004803">
    <property type="term" value="F:transposase activity"/>
    <property type="evidence" value="ECO:0007669"/>
    <property type="project" value="InterPro"/>
</dbReference>
<proteinExistence type="predicted"/>
<dbReference type="GO" id="GO:0006313">
    <property type="term" value="P:DNA transposition"/>
    <property type="evidence" value="ECO:0007669"/>
    <property type="project" value="InterPro"/>
</dbReference>
<evidence type="ECO:0000259" key="1">
    <source>
        <dbReference type="SMART" id="SM01321"/>
    </source>
</evidence>
<dbReference type="PANTHER" id="PTHR34322">
    <property type="entry name" value="TRANSPOSASE, Y1_TNP DOMAIN-CONTAINING"/>
    <property type="match status" value="1"/>
</dbReference>